<organism evidence="3 4">
    <name type="scientific">Chara braunii</name>
    <name type="common">Braun's stonewort</name>
    <dbReference type="NCBI Taxonomy" id="69332"/>
    <lineage>
        <taxon>Eukaryota</taxon>
        <taxon>Viridiplantae</taxon>
        <taxon>Streptophyta</taxon>
        <taxon>Charophyceae</taxon>
        <taxon>Charales</taxon>
        <taxon>Characeae</taxon>
        <taxon>Chara</taxon>
    </lineage>
</organism>
<evidence type="ECO:0000259" key="2">
    <source>
        <dbReference type="Pfam" id="PF04937"/>
    </source>
</evidence>
<feature type="domain" description="DUF659" evidence="2">
    <location>
        <begin position="223"/>
        <end position="358"/>
    </location>
</feature>
<name>A0A388KTD8_CHABU</name>
<dbReference type="InterPro" id="IPR007021">
    <property type="entry name" value="DUF659"/>
</dbReference>
<proteinExistence type="predicted"/>
<keyword evidence="4" id="KW-1185">Reference proteome</keyword>
<dbReference type="EMBL" id="BFEA01000180">
    <property type="protein sequence ID" value="GBG73272.1"/>
    <property type="molecule type" value="Genomic_DNA"/>
</dbReference>
<dbReference type="PANTHER" id="PTHR32166:SF123">
    <property type="entry name" value="BED-TYPE DOMAIN-CONTAINING PROTEIN"/>
    <property type="match status" value="1"/>
</dbReference>
<sequence>MSSRKHEASLVKRHFDVLGPAGKDPSKGGKWWLCHYCDLNFSGNLNHLKEHFTKGICAVEKSTKTLTAEEILRRKEGLQQPRIDSGMPRDGANALPIVTSLVAAPMGGGLVEGVGDACGGAAGDTCDEGVGGSGPGITVHRTGASAAPATRMPQMVLEETDSVVTKNEQMLRSVDRWMTCTNQPFNMVENEFFNDMVNAIRDAHPSWRLHSREATCNGRLFGQHQRAIEDVGRLAKKWARTGCMVQVDGWSDRRGRPHVNVMVSSPIGTVFWKSVCVAGKDKDASAYYGILTAAIEEIGPRSVVGVIMDNARVCVKAGKLVEKKYPWIFRVGSTAHALDLALEDMDKRIPWFAETVKRGNVLGKFVMNHDKVRALFLTKSGGVQIKRPGVTRFATNIIMLQSLWDRRNALKLTVVASGWVSSIMPPHLRSQFEEVTVTILDGGFWERVDKAFRTTDPIVTLLKLVDGPGATIAKVYHQMDSVVESIRKLDILTDFEKAQVESILMDQWASSSSFKDTEIRVGFNIWLYTWCIDEMFNDVSWQVDEWVNLRGGLQSEEALRAARTKTPEMLWDEFGSRLHLLQPQAIRLLGHASSSAACKRNWSLHEFVFGRRRTELMPTCLSKLVYKNWNLHLQWRQEHGRGVDDVHIPWVEEMSNAELKEEAEQFNNDASDKEEQSEDASDKEDESEDAEWRE</sequence>
<dbReference type="Gramene" id="GBG73272">
    <property type="protein sequence ID" value="GBG73272"/>
    <property type="gene ID" value="CBR_g12991"/>
</dbReference>
<dbReference type="SUPFAM" id="SSF53098">
    <property type="entry name" value="Ribonuclease H-like"/>
    <property type="match status" value="1"/>
</dbReference>
<accession>A0A388KTD8</accession>
<protein>
    <recommendedName>
        <fullName evidence="2">DUF659 domain-containing protein</fullName>
    </recommendedName>
</protein>
<reference evidence="3 4" key="1">
    <citation type="journal article" date="2018" name="Cell">
        <title>The Chara Genome: Secondary Complexity and Implications for Plant Terrestrialization.</title>
        <authorList>
            <person name="Nishiyama T."/>
            <person name="Sakayama H."/>
            <person name="Vries J.D."/>
            <person name="Buschmann H."/>
            <person name="Saint-Marcoux D."/>
            <person name="Ullrich K.K."/>
            <person name="Haas F.B."/>
            <person name="Vanderstraeten L."/>
            <person name="Becker D."/>
            <person name="Lang D."/>
            <person name="Vosolsobe S."/>
            <person name="Rombauts S."/>
            <person name="Wilhelmsson P.K.I."/>
            <person name="Janitza P."/>
            <person name="Kern R."/>
            <person name="Heyl A."/>
            <person name="Rumpler F."/>
            <person name="Villalobos L.I.A.C."/>
            <person name="Clay J.M."/>
            <person name="Skokan R."/>
            <person name="Toyoda A."/>
            <person name="Suzuki Y."/>
            <person name="Kagoshima H."/>
            <person name="Schijlen E."/>
            <person name="Tajeshwar N."/>
            <person name="Catarino B."/>
            <person name="Hetherington A.J."/>
            <person name="Saltykova A."/>
            <person name="Bonnot C."/>
            <person name="Breuninger H."/>
            <person name="Symeonidi A."/>
            <person name="Radhakrishnan G.V."/>
            <person name="Van Nieuwerburgh F."/>
            <person name="Deforce D."/>
            <person name="Chang C."/>
            <person name="Karol K.G."/>
            <person name="Hedrich R."/>
            <person name="Ulvskov P."/>
            <person name="Glockner G."/>
            <person name="Delwiche C.F."/>
            <person name="Petrasek J."/>
            <person name="Van de Peer Y."/>
            <person name="Friml J."/>
            <person name="Beilby M."/>
            <person name="Dolan L."/>
            <person name="Kohara Y."/>
            <person name="Sugano S."/>
            <person name="Fujiyama A."/>
            <person name="Delaux P.-M."/>
            <person name="Quint M."/>
            <person name="TheiBen G."/>
            <person name="Hagemann M."/>
            <person name="Harholt J."/>
            <person name="Dunand C."/>
            <person name="Zachgo S."/>
            <person name="Langdale J."/>
            <person name="Maumus F."/>
            <person name="Straeten D.V.D."/>
            <person name="Gould S.B."/>
            <person name="Rensing S.A."/>
        </authorList>
    </citation>
    <scope>NUCLEOTIDE SEQUENCE [LARGE SCALE GENOMIC DNA]</scope>
    <source>
        <strain evidence="3 4">S276</strain>
    </source>
</reference>
<comment type="caution">
    <text evidence="3">The sequence shown here is derived from an EMBL/GenBank/DDBJ whole genome shotgun (WGS) entry which is preliminary data.</text>
</comment>
<dbReference type="OrthoDB" id="658722at2759"/>
<dbReference type="InterPro" id="IPR012337">
    <property type="entry name" value="RNaseH-like_sf"/>
</dbReference>
<gene>
    <name evidence="3" type="ORF">CBR_g12991</name>
</gene>
<dbReference type="PANTHER" id="PTHR32166">
    <property type="entry name" value="OSJNBA0013A04.12 PROTEIN"/>
    <property type="match status" value="1"/>
</dbReference>
<evidence type="ECO:0000313" key="4">
    <source>
        <dbReference type="Proteomes" id="UP000265515"/>
    </source>
</evidence>
<feature type="region of interest" description="Disordered" evidence="1">
    <location>
        <begin position="658"/>
        <end position="694"/>
    </location>
</feature>
<dbReference type="Proteomes" id="UP000265515">
    <property type="component" value="Unassembled WGS sequence"/>
</dbReference>
<dbReference type="Pfam" id="PF04937">
    <property type="entry name" value="DUF659"/>
    <property type="match status" value="1"/>
</dbReference>
<dbReference type="STRING" id="69332.A0A388KTD8"/>
<evidence type="ECO:0000313" key="3">
    <source>
        <dbReference type="EMBL" id="GBG73272.1"/>
    </source>
</evidence>
<dbReference type="AlphaFoldDB" id="A0A388KTD8"/>
<feature type="compositionally biased region" description="Acidic residues" evidence="1">
    <location>
        <begin position="675"/>
        <end position="694"/>
    </location>
</feature>
<evidence type="ECO:0000256" key="1">
    <source>
        <dbReference type="SAM" id="MobiDB-lite"/>
    </source>
</evidence>